<feature type="region of interest" description="Disordered" evidence="5">
    <location>
        <begin position="720"/>
        <end position="749"/>
    </location>
</feature>
<dbReference type="EMBL" id="CM035412">
    <property type="protein sequence ID" value="KAH7432130.1"/>
    <property type="molecule type" value="Genomic_DNA"/>
</dbReference>
<dbReference type="SUPFAM" id="SSF54277">
    <property type="entry name" value="CAD &amp; PB1 domains"/>
    <property type="match status" value="1"/>
</dbReference>
<sequence length="843" mass="92993">MGQPFLIQAPRENSLLLFRELCTKYMFATDQINPHGLPGLPGRVFASRLPEWSPNVQFYERNEYLRLNDAKECGVQGCLAVPVMDQRYQNCVAVIEIVFLVEKTGYSKEMATLRRALKEVNLESNIDVRGEVPQKQIAMLEGREAAFQEIYEVLIAACEMHKLPMAQTWVRGSDIAPRNASDIGSPEVSLCTGDGPFFVHESGVAAFRHACAEQVLGRDQGPPGKALLSNEPFFSSDVRTFSKAEYPLCHYARMYGLRAAVAVRLRSLHSGGYDYVLEFFLPTSCCDSDQQQYVLNALSITLQCICRSLRTLTSKEVEEYEKGYHLPGSMQCNQVSCGPRGCHDLLLLGSSRQISSPENLPFVQVEIEGLSDDSTDSSAQDEGTLSAMTRTNQSVNLSSGQSEISHACYATGLAVYSAFQTGKIPGSETSGQQPVSPVHDQEDASRSRELTLSPVQAHDASLRMMHQSEDIPSMEDLNNPALGHSNGRSERRRGSMEKHVSLDRLQQYFSGSLKDAAKHIGVCPTTLKRICRQHGILRWPSRKINKVGRSLIKLQGVIDSVHGVDGPMYMRSFMNRIESGEFAAERVKLGVSSKRPSRSRGSLSSVSTSKCDLNKPDQGGHESITIASDQDMEDSARGSKDRVLTFTEHSSNPSMATQSACLQSHFTSQEQVSSPSSPSRDGYSKQSRRPGTTRAYPGHGARMAEYNAPCDGYMVPLIQTTDRKNSSPSGSGGSSDNRSTSTSAVASALRGGQVDEDISTYVTVKAKFNGDTARFKLHRRSSFCDLKREVEKRLKLAPESYSIKFLDDEEDWAVLSCDDDLVECLDILKSSRGNYVKLMVTTI</sequence>
<feature type="domain" description="RWP-RK" evidence="6">
    <location>
        <begin position="484"/>
        <end position="567"/>
    </location>
</feature>
<comment type="caution">
    <text evidence="8">The sequence shown here is derived from an EMBL/GenBank/DDBJ whole genome shotgun (WGS) entry which is preliminary data.</text>
</comment>
<name>A0A8T2UC72_CERRI</name>
<gene>
    <name evidence="8" type="ORF">KP509_07G009600</name>
</gene>
<evidence type="ECO:0000259" key="7">
    <source>
        <dbReference type="PROSITE" id="PS51745"/>
    </source>
</evidence>
<evidence type="ECO:0000256" key="1">
    <source>
        <dbReference type="ARBA" id="ARBA00023015"/>
    </source>
</evidence>
<dbReference type="InterPro" id="IPR053793">
    <property type="entry name" value="PB1-like"/>
</dbReference>
<dbReference type="Gene3D" id="3.10.20.90">
    <property type="entry name" value="Phosphatidylinositol 3-kinase Catalytic Subunit, Chain A, domain 1"/>
    <property type="match status" value="1"/>
</dbReference>
<evidence type="ECO:0000256" key="3">
    <source>
        <dbReference type="ARBA" id="ARBA00023163"/>
    </source>
</evidence>
<accession>A0A8T2UC72</accession>
<dbReference type="InterPro" id="IPR000270">
    <property type="entry name" value="PB1_dom"/>
</dbReference>
<feature type="region of interest" description="Disordered" evidence="5">
    <location>
        <begin position="425"/>
        <end position="450"/>
    </location>
</feature>
<dbReference type="InterPro" id="IPR055081">
    <property type="entry name" value="NLP1-9_GAF"/>
</dbReference>
<dbReference type="SMART" id="SM00666">
    <property type="entry name" value="PB1"/>
    <property type="match status" value="1"/>
</dbReference>
<dbReference type="PANTHER" id="PTHR32002:SF41">
    <property type="entry name" value="PROTEIN NLP8"/>
    <property type="match status" value="1"/>
</dbReference>
<proteinExistence type="predicted"/>
<dbReference type="GO" id="GO:0003677">
    <property type="term" value="F:DNA binding"/>
    <property type="evidence" value="ECO:0007669"/>
    <property type="project" value="UniProtKB-KW"/>
</dbReference>
<dbReference type="Pfam" id="PF22922">
    <property type="entry name" value="GAF_NLP"/>
    <property type="match status" value="1"/>
</dbReference>
<keyword evidence="1" id="KW-0805">Transcription regulation</keyword>
<evidence type="ECO:0000256" key="5">
    <source>
        <dbReference type="SAM" id="MobiDB-lite"/>
    </source>
</evidence>
<dbReference type="InterPro" id="IPR045012">
    <property type="entry name" value="NLP"/>
</dbReference>
<feature type="compositionally biased region" description="Low complexity" evidence="5">
    <location>
        <begin position="726"/>
        <end position="743"/>
    </location>
</feature>
<feature type="compositionally biased region" description="Basic and acidic residues" evidence="5">
    <location>
        <begin position="439"/>
        <end position="449"/>
    </location>
</feature>
<keyword evidence="4" id="KW-0539">Nucleus</keyword>
<dbReference type="GO" id="GO:0003700">
    <property type="term" value="F:DNA-binding transcription factor activity"/>
    <property type="evidence" value="ECO:0007669"/>
    <property type="project" value="InterPro"/>
</dbReference>
<feature type="compositionally biased region" description="Polar residues" evidence="5">
    <location>
        <begin position="647"/>
        <end position="672"/>
    </location>
</feature>
<reference evidence="8" key="1">
    <citation type="submission" date="2021-08" db="EMBL/GenBank/DDBJ databases">
        <title>WGS assembly of Ceratopteris richardii.</title>
        <authorList>
            <person name="Marchant D.B."/>
            <person name="Chen G."/>
            <person name="Jenkins J."/>
            <person name="Shu S."/>
            <person name="Leebens-Mack J."/>
            <person name="Grimwood J."/>
            <person name="Schmutz J."/>
            <person name="Soltis P."/>
            <person name="Soltis D."/>
            <person name="Chen Z.-H."/>
        </authorList>
    </citation>
    <scope>NUCLEOTIDE SEQUENCE</scope>
    <source>
        <strain evidence="8">Whitten #5841</strain>
        <tissue evidence="8">Leaf</tissue>
    </source>
</reference>
<feature type="domain" description="PB1" evidence="7">
    <location>
        <begin position="761"/>
        <end position="843"/>
    </location>
</feature>
<protein>
    <submittedName>
        <fullName evidence="8">Uncharacterized protein</fullName>
    </submittedName>
</protein>
<feature type="compositionally biased region" description="Basic and acidic residues" evidence="5">
    <location>
        <begin position="634"/>
        <end position="643"/>
    </location>
</feature>
<feature type="region of interest" description="Disordered" evidence="5">
    <location>
        <begin position="590"/>
        <end position="700"/>
    </location>
</feature>
<keyword evidence="3" id="KW-0804">Transcription</keyword>
<feature type="region of interest" description="Disordered" evidence="5">
    <location>
        <begin position="471"/>
        <end position="498"/>
    </location>
</feature>
<dbReference type="PROSITE" id="PS51519">
    <property type="entry name" value="RWP_RK"/>
    <property type="match status" value="1"/>
</dbReference>
<dbReference type="Proteomes" id="UP000825935">
    <property type="component" value="Chromosome 7"/>
</dbReference>
<keyword evidence="2" id="KW-0238">DNA-binding</keyword>
<dbReference type="OMA" id="EASSRNC"/>
<evidence type="ECO:0000313" key="8">
    <source>
        <dbReference type="EMBL" id="KAH7432130.1"/>
    </source>
</evidence>
<dbReference type="Pfam" id="PF00564">
    <property type="entry name" value="PB1"/>
    <property type="match status" value="1"/>
</dbReference>
<evidence type="ECO:0000256" key="2">
    <source>
        <dbReference type="ARBA" id="ARBA00023125"/>
    </source>
</evidence>
<evidence type="ECO:0000313" key="9">
    <source>
        <dbReference type="Proteomes" id="UP000825935"/>
    </source>
</evidence>
<dbReference type="PANTHER" id="PTHR32002">
    <property type="entry name" value="PROTEIN NLP8"/>
    <property type="match status" value="1"/>
</dbReference>
<evidence type="ECO:0000259" key="6">
    <source>
        <dbReference type="PROSITE" id="PS51519"/>
    </source>
</evidence>
<evidence type="ECO:0000256" key="4">
    <source>
        <dbReference type="ARBA" id="ARBA00023242"/>
    </source>
</evidence>
<dbReference type="Pfam" id="PF02042">
    <property type="entry name" value="RWP-RK"/>
    <property type="match status" value="1"/>
</dbReference>
<dbReference type="OrthoDB" id="6270329at2759"/>
<dbReference type="AlphaFoldDB" id="A0A8T2UC72"/>
<feature type="compositionally biased region" description="Basic and acidic residues" evidence="5">
    <location>
        <begin position="487"/>
        <end position="498"/>
    </location>
</feature>
<organism evidence="8 9">
    <name type="scientific">Ceratopteris richardii</name>
    <name type="common">Triangle waterfern</name>
    <dbReference type="NCBI Taxonomy" id="49495"/>
    <lineage>
        <taxon>Eukaryota</taxon>
        <taxon>Viridiplantae</taxon>
        <taxon>Streptophyta</taxon>
        <taxon>Embryophyta</taxon>
        <taxon>Tracheophyta</taxon>
        <taxon>Polypodiopsida</taxon>
        <taxon>Polypodiidae</taxon>
        <taxon>Polypodiales</taxon>
        <taxon>Pteridineae</taxon>
        <taxon>Pteridaceae</taxon>
        <taxon>Parkerioideae</taxon>
        <taxon>Ceratopteris</taxon>
    </lineage>
</organism>
<dbReference type="InterPro" id="IPR003035">
    <property type="entry name" value="RWP-RK_dom"/>
</dbReference>
<dbReference type="PROSITE" id="PS51745">
    <property type="entry name" value="PB1"/>
    <property type="match status" value="1"/>
</dbReference>
<keyword evidence="9" id="KW-1185">Reference proteome</keyword>
<feature type="compositionally biased region" description="Low complexity" evidence="5">
    <location>
        <begin position="599"/>
        <end position="609"/>
    </location>
</feature>